<evidence type="ECO:0000259" key="4">
    <source>
        <dbReference type="PROSITE" id="PS51077"/>
    </source>
</evidence>
<dbReference type="PANTHER" id="PTHR30136">
    <property type="entry name" value="HELIX-TURN-HELIX TRANSCRIPTIONAL REGULATOR, ICLR FAMILY"/>
    <property type="match status" value="1"/>
</dbReference>
<dbReference type="InterPro" id="IPR050707">
    <property type="entry name" value="HTH_MetabolicPath_Reg"/>
</dbReference>
<accession>A0ABM9E661</accession>
<proteinExistence type="predicted"/>
<dbReference type="Pfam" id="PF01614">
    <property type="entry name" value="IclR_C"/>
    <property type="match status" value="1"/>
</dbReference>
<sequence>MASYKPVEAVLRGLEVLRVVNRSGPATVRAIHQETGLDKSTIIRMLETLIHAGYVTVASNGGGYGVTGRVLQLSTGFVRYDKAAEICAPILSNFRQNYGWPSDFAIRDDDAMIVVRTSRETGPFNFNRNPGFRAPIMLTSIGKAYLAFCDDVEANEILDRLAETVPHLPSRARIERAMAKVRAAGYAVMDDGYSQREYKGTIWAMAVPVQDHARLYGALNMMFLKQTVSPDIATERYLAPLQAAAAEMAEALGRDEI</sequence>
<dbReference type="InterPro" id="IPR036390">
    <property type="entry name" value="WH_DNA-bd_sf"/>
</dbReference>
<keyword evidence="1" id="KW-0805">Transcription regulation</keyword>
<dbReference type="SUPFAM" id="SSF55781">
    <property type="entry name" value="GAF domain-like"/>
    <property type="match status" value="1"/>
</dbReference>
<evidence type="ECO:0000313" key="6">
    <source>
        <dbReference type="EMBL" id="CAH2404606.1"/>
    </source>
</evidence>
<dbReference type="PANTHER" id="PTHR30136:SF23">
    <property type="entry name" value="DNA-BINDING TRANSCRIPTIONAL ACTIVATOR MHPR"/>
    <property type="match status" value="1"/>
</dbReference>
<dbReference type="EMBL" id="CAKXZT010000139">
    <property type="protein sequence ID" value="CAH2404606.1"/>
    <property type="molecule type" value="Genomic_DNA"/>
</dbReference>
<dbReference type="PROSITE" id="PS51077">
    <property type="entry name" value="HTH_ICLR"/>
    <property type="match status" value="1"/>
</dbReference>
<reference evidence="6 7" key="1">
    <citation type="submission" date="2022-03" db="EMBL/GenBank/DDBJ databases">
        <authorList>
            <person name="Brunel B."/>
        </authorList>
    </citation>
    <scope>NUCLEOTIDE SEQUENCE [LARGE SCALE GENOMIC DNA]</scope>
    <source>
        <strain evidence="6">STM5069sample</strain>
    </source>
</reference>
<feature type="domain" description="HTH iclR-type" evidence="4">
    <location>
        <begin position="7"/>
        <end position="68"/>
    </location>
</feature>
<dbReference type="PROSITE" id="PS51078">
    <property type="entry name" value="ICLR_ED"/>
    <property type="match status" value="1"/>
</dbReference>
<comment type="caution">
    <text evidence="6">The sequence shown here is derived from an EMBL/GenBank/DDBJ whole genome shotgun (WGS) entry which is preliminary data.</text>
</comment>
<dbReference type="InterPro" id="IPR029016">
    <property type="entry name" value="GAF-like_dom_sf"/>
</dbReference>
<gene>
    <name evidence="6" type="ORF">MES5069_430020</name>
</gene>
<dbReference type="InterPro" id="IPR005471">
    <property type="entry name" value="Tscrpt_reg_IclR_N"/>
</dbReference>
<evidence type="ECO:0000256" key="1">
    <source>
        <dbReference type="ARBA" id="ARBA00023015"/>
    </source>
</evidence>
<dbReference type="InterPro" id="IPR036388">
    <property type="entry name" value="WH-like_DNA-bd_sf"/>
</dbReference>
<keyword evidence="3" id="KW-0804">Transcription</keyword>
<dbReference type="Gene3D" id="3.30.450.40">
    <property type="match status" value="1"/>
</dbReference>
<evidence type="ECO:0000259" key="5">
    <source>
        <dbReference type="PROSITE" id="PS51078"/>
    </source>
</evidence>
<feature type="domain" description="IclR-ED" evidence="5">
    <location>
        <begin position="69"/>
        <end position="254"/>
    </location>
</feature>
<keyword evidence="2 6" id="KW-0238">DNA-binding</keyword>
<keyword evidence="7" id="KW-1185">Reference proteome</keyword>
<evidence type="ECO:0000256" key="3">
    <source>
        <dbReference type="ARBA" id="ARBA00023163"/>
    </source>
</evidence>
<evidence type="ECO:0000313" key="7">
    <source>
        <dbReference type="Proteomes" id="UP001153050"/>
    </source>
</evidence>
<organism evidence="6 7">
    <name type="scientific">Mesorhizobium escarrei</name>
    <dbReference type="NCBI Taxonomy" id="666018"/>
    <lineage>
        <taxon>Bacteria</taxon>
        <taxon>Pseudomonadati</taxon>
        <taxon>Pseudomonadota</taxon>
        <taxon>Alphaproteobacteria</taxon>
        <taxon>Hyphomicrobiales</taxon>
        <taxon>Phyllobacteriaceae</taxon>
        <taxon>Mesorhizobium</taxon>
    </lineage>
</organism>
<protein>
    <submittedName>
        <fullName evidence="6">DNA-binding transcriptional activator MhpR</fullName>
    </submittedName>
</protein>
<dbReference type="Pfam" id="PF09339">
    <property type="entry name" value="HTH_IclR"/>
    <property type="match status" value="1"/>
</dbReference>
<dbReference type="RefSeq" id="WP_254020061.1">
    <property type="nucleotide sequence ID" value="NZ_CAKXZT010000139.1"/>
</dbReference>
<name>A0ABM9E661_9HYPH</name>
<evidence type="ECO:0000256" key="2">
    <source>
        <dbReference type="ARBA" id="ARBA00023125"/>
    </source>
</evidence>
<dbReference type="Proteomes" id="UP001153050">
    <property type="component" value="Unassembled WGS sequence"/>
</dbReference>
<dbReference type="GO" id="GO:0003677">
    <property type="term" value="F:DNA binding"/>
    <property type="evidence" value="ECO:0007669"/>
    <property type="project" value="UniProtKB-KW"/>
</dbReference>
<dbReference type="SMART" id="SM00346">
    <property type="entry name" value="HTH_ICLR"/>
    <property type="match status" value="1"/>
</dbReference>
<dbReference type="InterPro" id="IPR014757">
    <property type="entry name" value="Tscrpt_reg_IclR_C"/>
</dbReference>
<dbReference type="SUPFAM" id="SSF46785">
    <property type="entry name" value="Winged helix' DNA-binding domain"/>
    <property type="match status" value="1"/>
</dbReference>
<dbReference type="Gene3D" id="1.10.10.10">
    <property type="entry name" value="Winged helix-like DNA-binding domain superfamily/Winged helix DNA-binding domain"/>
    <property type="match status" value="1"/>
</dbReference>